<sequence length="260" mass="27705">MAAEVFDEERRAWISARAGIWMFQKRRAELLGKRIRARSRAKVGARPDPHDDQVTPPLIFRTSSTATGAVETGVVGVLALAAPLGWPLGRVLYSVITRLIPERLQSYPIAALIGAAILSGAPLPLLYDPSPSLTSILLIPWLLAQIPASFAAAAAYGVLEGWLAIDGSSDWWPLTPAQRDVDDTLILGPAPVPMPTLLDPAPSGTPRSEDAPRIPRRRPAPINWMRLAIPAGIALAGSLWYLAAVASALAAYPATLLAPA</sequence>
<reference evidence="3 4" key="1">
    <citation type="submission" date="2019-05" db="EMBL/GenBank/DDBJ databases">
        <title>Mycolicibacterium sphagni ENV482 genome assembly.</title>
        <authorList>
            <person name="Chen W."/>
            <person name="Faulkner N.W."/>
            <person name="Hyman M.R."/>
        </authorList>
    </citation>
    <scope>NUCLEOTIDE SEQUENCE [LARGE SCALE GENOMIC DNA]</scope>
    <source>
        <strain evidence="3 4">ENV482</strain>
    </source>
</reference>
<feature type="transmembrane region" description="Helical" evidence="2">
    <location>
        <begin position="139"/>
        <end position="159"/>
    </location>
</feature>
<keyword evidence="2" id="KW-0812">Transmembrane</keyword>
<evidence type="ECO:0000313" key="3">
    <source>
        <dbReference type="EMBL" id="NTY62539.1"/>
    </source>
</evidence>
<dbReference type="RefSeq" id="WP_174400249.1">
    <property type="nucleotide sequence ID" value="NZ_VBSB01000016.1"/>
</dbReference>
<keyword evidence="2" id="KW-1133">Transmembrane helix</keyword>
<feature type="transmembrane region" description="Helical" evidence="2">
    <location>
        <begin position="66"/>
        <end position="86"/>
    </location>
</feature>
<feature type="transmembrane region" description="Helical" evidence="2">
    <location>
        <begin position="227"/>
        <end position="252"/>
    </location>
</feature>
<evidence type="ECO:0000256" key="2">
    <source>
        <dbReference type="SAM" id="Phobius"/>
    </source>
</evidence>
<keyword evidence="4" id="KW-1185">Reference proteome</keyword>
<dbReference type="EMBL" id="VBSB01000016">
    <property type="protein sequence ID" value="NTY62539.1"/>
    <property type="molecule type" value="Genomic_DNA"/>
</dbReference>
<evidence type="ECO:0008006" key="5">
    <source>
        <dbReference type="Google" id="ProtNLM"/>
    </source>
</evidence>
<feature type="transmembrane region" description="Helical" evidence="2">
    <location>
        <begin position="107"/>
        <end position="127"/>
    </location>
</feature>
<proteinExistence type="predicted"/>
<accession>A0ABX2K0F1</accession>
<comment type="caution">
    <text evidence="3">The sequence shown here is derived from an EMBL/GenBank/DDBJ whole genome shotgun (WGS) entry which is preliminary data.</text>
</comment>
<feature type="region of interest" description="Disordered" evidence="1">
    <location>
        <begin position="197"/>
        <end position="217"/>
    </location>
</feature>
<name>A0ABX2K0F1_9MYCO</name>
<protein>
    <recommendedName>
        <fullName evidence="5">DUF2637 domain-containing protein</fullName>
    </recommendedName>
</protein>
<gene>
    <name evidence="3" type="ORF">FEG63_23660</name>
</gene>
<keyword evidence="2" id="KW-0472">Membrane</keyword>
<evidence type="ECO:0000256" key="1">
    <source>
        <dbReference type="SAM" id="MobiDB-lite"/>
    </source>
</evidence>
<evidence type="ECO:0000313" key="4">
    <source>
        <dbReference type="Proteomes" id="UP000708347"/>
    </source>
</evidence>
<organism evidence="3 4">
    <name type="scientific">Mycolicibacterium sphagni</name>
    <dbReference type="NCBI Taxonomy" id="1786"/>
    <lineage>
        <taxon>Bacteria</taxon>
        <taxon>Bacillati</taxon>
        <taxon>Actinomycetota</taxon>
        <taxon>Actinomycetes</taxon>
        <taxon>Mycobacteriales</taxon>
        <taxon>Mycobacteriaceae</taxon>
        <taxon>Mycolicibacterium</taxon>
    </lineage>
</organism>
<dbReference type="Proteomes" id="UP000708347">
    <property type="component" value="Unassembled WGS sequence"/>
</dbReference>